<accession>A0ABP8MP13</accession>
<evidence type="ECO:0000313" key="1">
    <source>
        <dbReference type="EMBL" id="GAA4453033.1"/>
    </source>
</evidence>
<gene>
    <name evidence="1" type="ORF">GCM10023189_17420</name>
</gene>
<sequence length="81" mass="9472">MTTSSDTLETTVRELGYTDVRQFARVQAMNLLNRRIHEHEAIVQAFERKYQTDWSTFQVAPKRHLLALSNANTTRWPGRLP</sequence>
<reference evidence="2" key="1">
    <citation type="journal article" date="2019" name="Int. J. Syst. Evol. Microbiol.">
        <title>The Global Catalogue of Microorganisms (GCM) 10K type strain sequencing project: providing services to taxonomists for standard genome sequencing and annotation.</title>
        <authorList>
            <consortium name="The Broad Institute Genomics Platform"/>
            <consortium name="The Broad Institute Genome Sequencing Center for Infectious Disease"/>
            <person name="Wu L."/>
            <person name="Ma J."/>
        </authorList>
    </citation>
    <scope>NUCLEOTIDE SEQUENCE [LARGE SCALE GENOMIC DNA]</scope>
    <source>
        <strain evidence="2">JCM 17927</strain>
    </source>
</reference>
<proteinExistence type="predicted"/>
<dbReference type="Proteomes" id="UP001501175">
    <property type="component" value="Unassembled WGS sequence"/>
</dbReference>
<keyword evidence="2" id="KW-1185">Reference proteome</keyword>
<evidence type="ECO:0000313" key="2">
    <source>
        <dbReference type="Proteomes" id="UP001501175"/>
    </source>
</evidence>
<name>A0ABP8MP13_9BACT</name>
<dbReference type="EMBL" id="BAABHD010000022">
    <property type="protein sequence ID" value="GAA4453033.1"/>
    <property type="molecule type" value="Genomic_DNA"/>
</dbReference>
<organism evidence="1 2">
    <name type="scientific">Nibrella saemangeumensis</name>
    <dbReference type="NCBI Taxonomy" id="1084526"/>
    <lineage>
        <taxon>Bacteria</taxon>
        <taxon>Pseudomonadati</taxon>
        <taxon>Bacteroidota</taxon>
        <taxon>Cytophagia</taxon>
        <taxon>Cytophagales</taxon>
        <taxon>Spirosomataceae</taxon>
        <taxon>Nibrella</taxon>
    </lineage>
</organism>
<dbReference type="RefSeq" id="WP_345242595.1">
    <property type="nucleotide sequence ID" value="NZ_BAABHD010000022.1"/>
</dbReference>
<protein>
    <submittedName>
        <fullName evidence="1">Uncharacterized protein</fullName>
    </submittedName>
</protein>
<comment type="caution">
    <text evidence="1">The sequence shown here is derived from an EMBL/GenBank/DDBJ whole genome shotgun (WGS) entry which is preliminary data.</text>
</comment>